<evidence type="ECO:0000256" key="11">
    <source>
        <dbReference type="ARBA" id="ARBA00023136"/>
    </source>
</evidence>
<protein>
    <submittedName>
        <fullName evidence="13">Ribose ABC transport system, ATP-binding protein RbsA (TC 3.A.1.2.1)</fullName>
    </submittedName>
</protein>
<dbReference type="PANTHER" id="PTHR43790:SF9">
    <property type="entry name" value="GALACTOFURANOSE TRANSPORTER ATP-BINDING PROTEIN YTFR"/>
    <property type="match status" value="1"/>
</dbReference>
<keyword evidence="8" id="KW-0547">Nucleotide-binding</keyword>
<evidence type="ECO:0000256" key="1">
    <source>
        <dbReference type="ARBA" id="ARBA00004202"/>
    </source>
</evidence>
<keyword evidence="5" id="KW-1003">Cell membrane</keyword>
<proteinExistence type="inferred from homology"/>
<dbReference type="SMART" id="SM00382">
    <property type="entry name" value="AAA"/>
    <property type="match status" value="2"/>
</dbReference>
<sequence length="503" mass="55054">MNMLHIKGLTKNFRNIAALSNVELHLKPGEVHALLGENGAGKSTLINLIVGTFEPSAGELTVNGKTYNKMNPALARELGIASVFQEFSLVPDLTVLENLFLAREKSGRLFLKKAAMRAEAQQLLDELEFNVPLDAMVGHLSRAQRQMIEIAKALRLDPKILILDEPTASLTDGEAEKLFRTIRRLKEKGVGIIYVSHRMAELRNLSDRVTVLRGGKYIGTVNTGEISDEGLIEMMIGRPVSELFPKITTSPTEVALKIDRLSVENGTVVDASIYARAGEVVGLAGLVGCGRSELCRAIFGLETISSGRVELHGKVVERPTPPVMLDNHLCYFPADRGEEGLALIRPARENVTMAGLNLPSLSIGPFFKHRKEASVVASPLKELALSPFDPERRARAFSGGNQQKIMLARGLMKDFDVCIFDEPTVGIDVGAKADVYRYIKRLVEGGACVIVSTSELPELINLSTRIYVMHEGRIMAEIQENEKSEASVLSHYFGESAGKELIA</sequence>
<comment type="similarity">
    <text evidence="3">Belongs to the ABC transporter superfamily.</text>
</comment>
<dbReference type="Proteomes" id="UP000246073">
    <property type="component" value="Unassembled WGS sequence"/>
</dbReference>
<evidence type="ECO:0000256" key="9">
    <source>
        <dbReference type="ARBA" id="ARBA00022840"/>
    </source>
</evidence>
<keyword evidence="11" id="KW-0472">Membrane</keyword>
<dbReference type="CDD" id="cd03216">
    <property type="entry name" value="ABC_Carb_Monos_I"/>
    <property type="match status" value="1"/>
</dbReference>
<comment type="subcellular location">
    <subcellularLocation>
        <location evidence="2">Cell inner membrane</location>
    </subcellularLocation>
    <subcellularLocation>
        <location evidence="1">Cell membrane</location>
        <topology evidence="1">Peripheral membrane protein</topology>
    </subcellularLocation>
</comment>
<feature type="domain" description="ABC transporter" evidence="12">
    <location>
        <begin position="4"/>
        <end position="239"/>
    </location>
</feature>
<keyword evidence="9 13" id="KW-0067">ATP-binding</keyword>
<dbReference type="GO" id="GO:0005524">
    <property type="term" value="F:ATP binding"/>
    <property type="evidence" value="ECO:0007669"/>
    <property type="project" value="UniProtKB-KW"/>
</dbReference>
<evidence type="ECO:0000256" key="7">
    <source>
        <dbReference type="ARBA" id="ARBA00022737"/>
    </source>
</evidence>
<dbReference type="InterPro" id="IPR003593">
    <property type="entry name" value="AAA+_ATPase"/>
</dbReference>
<keyword evidence="4" id="KW-0813">Transport</keyword>
<evidence type="ECO:0000259" key="12">
    <source>
        <dbReference type="PROSITE" id="PS50893"/>
    </source>
</evidence>
<dbReference type="InterPro" id="IPR050107">
    <property type="entry name" value="ABC_carbohydrate_import_ATPase"/>
</dbReference>
<dbReference type="EMBL" id="OOFM01000001">
    <property type="protein sequence ID" value="SPL61437.1"/>
    <property type="molecule type" value="Genomic_DNA"/>
</dbReference>
<organism evidence="13 14">
    <name type="scientific">Ochrobactrum soli</name>
    <dbReference type="NCBI Taxonomy" id="2448455"/>
    <lineage>
        <taxon>Bacteria</taxon>
        <taxon>Pseudomonadati</taxon>
        <taxon>Pseudomonadota</taxon>
        <taxon>Alphaproteobacteria</taxon>
        <taxon>Hyphomicrobiales</taxon>
        <taxon>Brucellaceae</taxon>
        <taxon>Brucella/Ochrobactrum group</taxon>
        <taxon>Ochrobactrum</taxon>
    </lineage>
</organism>
<dbReference type="CDD" id="cd03215">
    <property type="entry name" value="ABC_Carb_Monos_II"/>
    <property type="match status" value="1"/>
</dbReference>
<evidence type="ECO:0000256" key="8">
    <source>
        <dbReference type="ARBA" id="ARBA00022741"/>
    </source>
</evidence>
<keyword evidence="10" id="KW-1278">Translocase</keyword>
<name>A0A2P9HBG8_9HYPH</name>
<dbReference type="FunFam" id="3.40.50.300:FF:000127">
    <property type="entry name" value="Ribose import ATP-binding protein RbsA"/>
    <property type="match status" value="1"/>
</dbReference>
<accession>A0A2P9HBG8</accession>
<evidence type="ECO:0000256" key="5">
    <source>
        <dbReference type="ARBA" id="ARBA00022475"/>
    </source>
</evidence>
<evidence type="ECO:0000313" key="13">
    <source>
        <dbReference type="EMBL" id="SPL61437.1"/>
    </source>
</evidence>
<feature type="domain" description="ABC transporter" evidence="12">
    <location>
        <begin position="249"/>
        <end position="496"/>
    </location>
</feature>
<keyword evidence="6" id="KW-0762">Sugar transport</keyword>
<evidence type="ECO:0000256" key="2">
    <source>
        <dbReference type="ARBA" id="ARBA00004533"/>
    </source>
</evidence>
<dbReference type="GO" id="GO:0016887">
    <property type="term" value="F:ATP hydrolysis activity"/>
    <property type="evidence" value="ECO:0007669"/>
    <property type="project" value="InterPro"/>
</dbReference>
<dbReference type="PROSITE" id="PS50893">
    <property type="entry name" value="ABC_TRANSPORTER_2"/>
    <property type="match status" value="2"/>
</dbReference>
<evidence type="ECO:0000256" key="10">
    <source>
        <dbReference type="ARBA" id="ARBA00022967"/>
    </source>
</evidence>
<dbReference type="GO" id="GO:0005886">
    <property type="term" value="C:plasma membrane"/>
    <property type="evidence" value="ECO:0007669"/>
    <property type="project" value="UniProtKB-SubCell"/>
</dbReference>
<dbReference type="InterPro" id="IPR017871">
    <property type="entry name" value="ABC_transporter-like_CS"/>
</dbReference>
<dbReference type="Gene3D" id="3.40.50.300">
    <property type="entry name" value="P-loop containing nucleotide triphosphate hydrolases"/>
    <property type="match status" value="2"/>
</dbReference>
<dbReference type="Pfam" id="PF00005">
    <property type="entry name" value="ABC_tran"/>
    <property type="match status" value="2"/>
</dbReference>
<dbReference type="SUPFAM" id="SSF52540">
    <property type="entry name" value="P-loop containing nucleoside triphosphate hydrolases"/>
    <property type="match status" value="2"/>
</dbReference>
<gene>
    <name evidence="13" type="ORF">OHAE_4229</name>
</gene>
<dbReference type="InterPro" id="IPR027417">
    <property type="entry name" value="P-loop_NTPase"/>
</dbReference>
<evidence type="ECO:0000256" key="3">
    <source>
        <dbReference type="ARBA" id="ARBA00005417"/>
    </source>
</evidence>
<dbReference type="PROSITE" id="PS00211">
    <property type="entry name" value="ABC_TRANSPORTER_1"/>
    <property type="match status" value="1"/>
</dbReference>
<evidence type="ECO:0000256" key="4">
    <source>
        <dbReference type="ARBA" id="ARBA00022448"/>
    </source>
</evidence>
<dbReference type="InterPro" id="IPR003439">
    <property type="entry name" value="ABC_transporter-like_ATP-bd"/>
</dbReference>
<evidence type="ECO:0000256" key="6">
    <source>
        <dbReference type="ARBA" id="ARBA00022597"/>
    </source>
</evidence>
<evidence type="ECO:0000313" key="14">
    <source>
        <dbReference type="Proteomes" id="UP000246073"/>
    </source>
</evidence>
<dbReference type="AlphaFoldDB" id="A0A2P9HBG8"/>
<dbReference type="PANTHER" id="PTHR43790">
    <property type="entry name" value="CARBOHYDRATE TRANSPORT ATP-BINDING PROTEIN MG119-RELATED"/>
    <property type="match status" value="1"/>
</dbReference>
<reference evidence="14" key="1">
    <citation type="submission" date="2017-12" db="EMBL/GenBank/DDBJ databases">
        <authorList>
            <person name="Diaz M."/>
        </authorList>
    </citation>
    <scope>NUCLEOTIDE SEQUENCE [LARGE SCALE GENOMIC DNA]</scope>
    <source>
        <strain evidence="14">FI11154</strain>
    </source>
</reference>
<keyword evidence="7" id="KW-0677">Repeat</keyword>